<dbReference type="EnsemblMetazoa" id="XM_021038357.2">
    <property type="protein sequence ID" value="XP_020894016.1"/>
    <property type="gene ID" value="LOC110233097"/>
</dbReference>
<dbReference type="SUPFAM" id="SSF56436">
    <property type="entry name" value="C-type lectin-like"/>
    <property type="match status" value="1"/>
</dbReference>
<dbReference type="Proteomes" id="UP000887567">
    <property type="component" value="Unplaced"/>
</dbReference>
<dbReference type="Gene3D" id="3.10.100.10">
    <property type="entry name" value="Mannose-Binding Protein A, subunit A"/>
    <property type="match status" value="1"/>
</dbReference>
<evidence type="ECO:0000259" key="2">
    <source>
        <dbReference type="PROSITE" id="PS50041"/>
    </source>
</evidence>
<evidence type="ECO:0000313" key="4">
    <source>
        <dbReference type="Proteomes" id="UP000887567"/>
    </source>
</evidence>
<dbReference type="SMART" id="SM00034">
    <property type="entry name" value="CLECT"/>
    <property type="match status" value="1"/>
</dbReference>
<accession>A0A913WTV0</accession>
<dbReference type="RefSeq" id="XP_020894016.1">
    <property type="nucleotide sequence ID" value="XM_021038357.2"/>
</dbReference>
<organism evidence="3 4">
    <name type="scientific">Exaiptasia diaphana</name>
    <name type="common">Tropical sea anemone</name>
    <name type="synonym">Aiptasia pulchella</name>
    <dbReference type="NCBI Taxonomy" id="2652724"/>
    <lineage>
        <taxon>Eukaryota</taxon>
        <taxon>Metazoa</taxon>
        <taxon>Cnidaria</taxon>
        <taxon>Anthozoa</taxon>
        <taxon>Hexacorallia</taxon>
        <taxon>Actiniaria</taxon>
        <taxon>Aiptasiidae</taxon>
        <taxon>Exaiptasia</taxon>
    </lineage>
</organism>
<proteinExistence type="predicted"/>
<dbReference type="PANTHER" id="PTHR22803">
    <property type="entry name" value="MANNOSE, PHOSPHOLIPASE, LECTIN RECEPTOR RELATED"/>
    <property type="match status" value="1"/>
</dbReference>
<dbReference type="GeneID" id="110233097"/>
<dbReference type="CDD" id="cd00037">
    <property type="entry name" value="CLECT"/>
    <property type="match status" value="1"/>
</dbReference>
<evidence type="ECO:0000256" key="1">
    <source>
        <dbReference type="SAM" id="SignalP"/>
    </source>
</evidence>
<name>A0A913WTV0_EXADI</name>
<dbReference type="InterPro" id="IPR050111">
    <property type="entry name" value="C-type_lectin/snaclec_domain"/>
</dbReference>
<dbReference type="InterPro" id="IPR001304">
    <property type="entry name" value="C-type_lectin-like"/>
</dbReference>
<feature type="chain" id="PRO_5037802579" description="C-type lectin domain-containing protein" evidence="1">
    <location>
        <begin position="18"/>
        <end position="233"/>
    </location>
</feature>
<protein>
    <recommendedName>
        <fullName evidence="2">C-type lectin domain-containing protein</fullName>
    </recommendedName>
</protein>
<sequence length="233" mass="26808">MILLLSSLLLWIDCGAAANSDLNNASNCSCYTFFARKRKSWNLAQELCIQTQGNLVSIETQREWEFVNSKIQTRNFSENEWWIGLRKDHGEWQWKSGPLLRIDKWQKTVGEPNQDGKCAAMAKNYPAGTQGLFKDMPCDSKRTFICEYDIRRDMCRWISSRYVYCHGNDSQQYEVSKPIYVNNTATRKEAQTSRKKKTTIASPVTFTSPTTPWTTTGHLLQTGIMSGKKKSYD</sequence>
<dbReference type="PROSITE" id="PS50041">
    <property type="entry name" value="C_TYPE_LECTIN_2"/>
    <property type="match status" value="1"/>
</dbReference>
<dbReference type="Pfam" id="PF00059">
    <property type="entry name" value="Lectin_C"/>
    <property type="match status" value="1"/>
</dbReference>
<dbReference type="OrthoDB" id="7357196at2759"/>
<feature type="domain" description="C-type lectin" evidence="2">
    <location>
        <begin position="26"/>
        <end position="147"/>
    </location>
</feature>
<dbReference type="InterPro" id="IPR016186">
    <property type="entry name" value="C-type_lectin-like/link_sf"/>
</dbReference>
<evidence type="ECO:0000313" key="3">
    <source>
        <dbReference type="EnsemblMetazoa" id="XP_020894016.1"/>
    </source>
</evidence>
<keyword evidence="4" id="KW-1185">Reference proteome</keyword>
<feature type="signal peptide" evidence="1">
    <location>
        <begin position="1"/>
        <end position="17"/>
    </location>
</feature>
<keyword evidence="1" id="KW-0732">Signal</keyword>
<dbReference type="InterPro" id="IPR016187">
    <property type="entry name" value="CTDL_fold"/>
</dbReference>
<reference evidence="3" key="1">
    <citation type="submission" date="2022-11" db="UniProtKB">
        <authorList>
            <consortium name="EnsemblMetazoa"/>
        </authorList>
    </citation>
    <scope>IDENTIFICATION</scope>
</reference>
<dbReference type="AlphaFoldDB" id="A0A913WTV0"/>